<dbReference type="Gene3D" id="1.10.1520.10">
    <property type="entry name" value="Ribonuclease III domain"/>
    <property type="match status" value="1"/>
</dbReference>
<keyword evidence="12 15" id="KW-0378">Hydrolase</keyword>
<feature type="compositionally biased region" description="Basic and acidic residues" evidence="16">
    <location>
        <begin position="203"/>
        <end position="213"/>
    </location>
</feature>
<dbReference type="SUPFAM" id="SSF69065">
    <property type="entry name" value="RNase III domain-like"/>
    <property type="match status" value="1"/>
</dbReference>
<dbReference type="PROSITE" id="PS00517">
    <property type="entry name" value="RNASE_3_1"/>
    <property type="match status" value="1"/>
</dbReference>
<evidence type="ECO:0000256" key="14">
    <source>
        <dbReference type="ARBA" id="ARBA00022884"/>
    </source>
</evidence>
<dbReference type="GO" id="GO:0042802">
    <property type="term" value="F:identical protein binding"/>
    <property type="evidence" value="ECO:0007669"/>
    <property type="project" value="UniProtKB-ARBA"/>
</dbReference>
<dbReference type="InterPro" id="IPR011907">
    <property type="entry name" value="RNase_III"/>
</dbReference>
<keyword evidence="6 15" id="KW-0698">rRNA processing</keyword>
<keyword evidence="14 15" id="KW-0694">RNA-binding</keyword>
<dbReference type="GO" id="GO:0006397">
    <property type="term" value="P:mRNA processing"/>
    <property type="evidence" value="ECO:0007669"/>
    <property type="project" value="UniProtKB-UniRule"/>
</dbReference>
<dbReference type="GO" id="GO:0003725">
    <property type="term" value="F:double-stranded RNA binding"/>
    <property type="evidence" value="ECO:0007669"/>
    <property type="project" value="TreeGrafter"/>
</dbReference>
<proteinExistence type="inferred from homology"/>
<evidence type="ECO:0000256" key="13">
    <source>
        <dbReference type="ARBA" id="ARBA00022842"/>
    </source>
</evidence>
<feature type="region of interest" description="Disordered" evidence="16">
    <location>
        <begin position="203"/>
        <end position="225"/>
    </location>
</feature>
<dbReference type="GO" id="GO:0046872">
    <property type="term" value="F:metal ion binding"/>
    <property type="evidence" value="ECO:0007669"/>
    <property type="project" value="UniProtKB-KW"/>
</dbReference>
<comment type="subunit">
    <text evidence="4 15">Homodimer.</text>
</comment>
<dbReference type="HAMAP" id="MF_00104">
    <property type="entry name" value="RNase_III"/>
    <property type="match status" value="1"/>
</dbReference>
<feature type="active site" evidence="15">
    <location>
        <position position="48"/>
    </location>
</feature>
<dbReference type="GO" id="GO:0006364">
    <property type="term" value="P:rRNA processing"/>
    <property type="evidence" value="ECO:0007669"/>
    <property type="project" value="UniProtKB-UniRule"/>
</dbReference>
<evidence type="ECO:0000256" key="8">
    <source>
        <dbReference type="ARBA" id="ARBA00022694"/>
    </source>
</evidence>
<dbReference type="GO" id="GO:0008033">
    <property type="term" value="P:tRNA processing"/>
    <property type="evidence" value="ECO:0007669"/>
    <property type="project" value="UniProtKB-KW"/>
</dbReference>
<keyword evidence="5 15" id="KW-0963">Cytoplasm</keyword>
<dbReference type="PROSITE" id="PS50142">
    <property type="entry name" value="RNASE_3_2"/>
    <property type="match status" value="1"/>
</dbReference>
<evidence type="ECO:0000259" key="18">
    <source>
        <dbReference type="PROSITE" id="PS50142"/>
    </source>
</evidence>
<dbReference type="SUPFAM" id="SSF54768">
    <property type="entry name" value="dsRNA-binding domain-like"/>
    <property type="match status" value="1"/>
</dbReference>
<dbReference type="InterPro" id="IPR000999">
    <property type="entry name" value="RNase_III_dom"/>
</dbReference>
<dbReference type="InterPro" id="IPR014720">
    <property type="entry name" value="dsRBD_dom"/>
</dbReference>
<dbReference type="FunFam" id="1.10.1520.10:FF:000001">
    <property type="entry name" value="Ribonuclease 3"/>
    <property type="match status" value="1"/>
</dbReference>
<comment type="subcellular location">
    <subcellularLocation>
        <location evidence="2 15">Cytoplasm</location>
    </subcellularLocation>
</comment>
<keyword evidence="7 15" id="KW-0507">mRNA processing</keyword>
<comment type="caution">
    <text evidence="19">The sequence shown here is derived from an EMBL/GenBank/DDBJ whole genome shotgun (WGS) entry which is preliminary data.</text>
</comment>
<feature type="binding site" evidence="15">
    <location>
        <position position="120"/>
    </location>
    <ligand>
        <name>Mg(2+)</name>
        <dbReference type="ChEBI" id="CHEBI:18420"/>
    </ligand>
</feature>
<dbReference type="Pfam" id="PF14622">
    <property type="entry name" value="Ribonucleas_3_3"/>
    <property type="match status" value="1"/>
</dbReference>
<dbReference type="InterPro" id="IPR036389">
    <property type="entry name" value="RNase_III_sf"/>
</dbReference>
<keyword evidence="10 15" id="KW-0479">Metal-binding</keyword>
<evidence type="ECO:0000256" key="2">
    <source>
        <dbReference type="ARBA" id="ARBA00004496"/>
    </source>
</evidence>
<feature type="compositionally biased region" description="Low complexity" evidence="16">
    <location>
        <begin position="214"/>
        <end position="225"/>
    </location>
</feature>
<keyword evidence="8 15" id="KW-0819">tRNA processing</keyword>
<dbReference type="GO" id="GO:0004525">
    <property type="term" value="F:ribonuclease III activity"/>
    <property type="evidence" value="ECO:0007669"/>
    <property type="project" value="UniProtKB-UniRule"/>
</dbReference>
<dbReference type="GO" id="GO:0005737">
    <property type="term" value="C:cytoplasm"/>
    <property type="evidence" value="ECO:0007669"/>
    <property type="project" value="UniProtKB-SubCell"/>
</dbReference>
<evidence type="ECO:0000256" key="10">
    <source>
        <dbReference type="ARBA" id="ARBA00022723"/>
    </source>
</evidence>
<dbReference type="PANTHER" id="PTHR11207">
    <property type="entry name" value="RIBONUCLEASE III"/>
    <property type="match status" value="1"/>
</dbReference>
<dbReference type="AlphaFoldDB" id="A0A9D8PQD8"/>
<evidence type="ECO:0000256" key="7">
    <source>
        <dbReference type="ARBA" id="ARBA00022664"/>
    </source>
</evidence>
<dbReference type="Proteomes" id="UP000809273">
    <property type="component" value="Unassembled WGS sequence"/>
</dbReference>
<organism evidence="19 20">
    <name type="scientific">Candidatus Zymogenus saltonus</name>
    <dbReference type="NCBI Taxonomy" id="2844893"/>
    <lineage>
        <taxon>Bacteria</taxon>
        <taxon>Deltaproteobacteria</taxon>
        <taxon>Candidatus Zymogenia</taxon>
        <taxon>Candidatus Zymogeniales</taxon>
        <taxon>Candidatus Zymogenaceae</taxon>
        <taxon>Candidatus Zymogenus</taxon>
    </lineage>
</organism>
<dbReference type="CDD" id="cd00593">
    <property type="entry name" value="RIBOc"/>
    <property type="match status" value="1"/>
</dbReference>
<reference evidence="19" key="2">
    <citation type="submission" date="2021-01" db="EMBL/GenBank/DDBJ databases">
        <authorList>
            <person name="Hahn C.R."/>
            <person name="Youssef N.H."/>
            <person name="Elshahed M."/>
        </authorList>
    </citation>
    <scope>NUCLEOTIDE SEQUENCE</scope>
    <source>
        <strain evidence="19">Zod_Metabat.24</strain>
    </source>
</reference>
<evidence type="ECO:0000256" key="15">
    <source>
        <dbReference type="HAMAP-Rule" id="MF_00104"/>
    </source>
</evidence>
<comment type="cofactor">
    <cofactor evidence="15">
        <name>Mg(2+)</name>
        <dbReference type="ChEBI" id="CHEBI:18420"/>
    </cofactor>
</comment>
<feature type="binding site" evidence="15">
    <location>
        <position position="44"/>
    </location>
    <ligand>
        <name>Mg(2+)</name>
        <dbReference type="ChEBI" id="CHEBI:18420"/>
    </ligand>
</feature>
<dbReference type="GO" id="GO:0010468">
    <property type="term" value="P:regulation of gene expression"/>
    <property type="evidence" value="ECO:0007669"/>
    <property type="project" value="TreeGrafter"/>
</dbReference>
<keyword evidence="13 15" id="KW-0460">Magnesium</keyword>
<comment type="catalytic activity">
    <reaction evidence="1 15">
        <text>Endonucleolytic cleavage to 5'-phosphomonoester.</text>
        <dbReference type="EC" id="3.1.26.3"/>
    </reaction>
</comment>
<evidence type="ECO:0000256" key="16">
    <source>
        <dbReference type="SAM" id="MobiDB-lite"/>
    </source>
</evidence>
<feature type="active site" evidence="15">
    <location>
        <position position="120"/>
    </location>
</feature>
<evidence type="ECO:0000256" key="4">
    <source>
        <dbReference type="ARBA" id="ARBA00011738"/>
    </source>
</evidence>
<evidence type="ECO:0000256" key="1">
    <source>
        <dbReference type="ARBA" id="ARBA00000109"/>
    </source>
</evidence>
<dbReference type="SMART" id="SM00358">
    <property type="entry name" value="DSRM"/>
    <property type="match status" value="1"/>
</dbReference>
<sequence length="225" mass="24892">MEKELKELEDMIKYTFRDKDLLRLSLTHSSYVKGEDVFGNERLEFVGDAILDLVIAKALFELYPDRDEGWLTQVRSGLVDDQTLFAKAESLGLGEYIVLGKGEASQGGRTKPSILSGAYESLVGAIFLDGGYEACESFVKSEFQSVLIVDDDHDPKNAKSVLQEIVQKESGDLPKYEVISEEGPDHKRKFVVAVYIDGVEKGRGEGRSKKEAEMAAASSALDIEE</sequence>
<dbReference type="CDD" id="cd10845">
    <property type="entry name" value="DSRM_RNAse_III_family"/>
    <property type="match status" value="1"/>
</dbReference>
<evidence type="ECO:0000313" key="20">
    <source>
        <dbReference type="Proteomes" id="UP000809273"/>
    </source>
</evidence>
<dbReference type="NCBIfam" id="TIGR02191">
    <property type="entry name" value="RNaseIII"/>
    <property type="match status" value="1"/>
</dbReference>
<dbReference type="Gene3D" id="3.30.160.20">
    <property type="match status" value="1"/>
</dbReference>
<name>A0A9D8PQD8_9DELT</name>
<feature type="domain" description="RNase III" evidence="18">
    <location>
        <begin position="5"/>
        <end position="131"/>
    </location>
</feature>
<dbReference type="EMBL" id="JAFGIX010000057">
    <property type="protein sequence ID" value="MBN1573827.1"/>
    <property type="molecule type" value="Genomic_DNA"/>
</dbReference>
<dbReference type="PROSITE" id="PS50137">
    <property type="entry name" value="DS_RBD"/>
    <property type="match status" value="1"/>
</dbReference>
<dbReference type="SMART" id="SM00535">
    <property type="entry name" value="RIBOc"/>
    <property type="match status" value="1"/>
</dbReference>
<gene>
    <name evidence="15 19" type="primary">rnc</name>
    <name evidence="19" type="ORF">JW984_11580</name>
</gene>
<keyword evidence="11 15" id="KW-0255">Endonuclease</keyword>
<keyword evidence="15" id="KW-0699">rRNA-binding</keyword>
<evidence type="ECO:0000256" key="12">
    <source>
        <dbReference type="ARBA" id="ARBA00022801"/>
    </source>
</evidence>
<accession>A0A9D8PQD8</accession>
<evidence type="ECO:0000256" key="11">
    <source>
        <dbReference type="ARBA" id="ARBA00022759"/>
    </source>
</evidence>
<evidence type="ECO:0000256" key="5">
    <source>
        <dbReference type="ARBA" id="ARBA00022490"/>
    </source>
</evidence>
<dbReference type="PANTHER" id="PTHR11207:SF0">
    <property type="entry name" value="RIBONUCLEASE 3"/>
    <property type="match status" value="1"/>
</dbReference>
<evidence type="ECO:0000256" key="9">
    <source>
        <dbReference type="ARBA" id="ARBA00022722"/>
    </source>
</evidence>
<dbReference type="Pfam" id="PF00035">
    <property type="entry name" value="dsrm"/>
    <property type="match status" value="1"/>
</dbReference>
<evidence type="ECO:0000256" key="6">
    <source>
        <dbReference type="ARBA" id="ARBA00022552"/>
    </source>
</evidence>
<dbReference type="GO" id="GO:0019843">
    <property type="term" value="F:rRNA binding"/>
    <property type="evidence" value="ECO:0007669"/>
    <property type="project" value="UniProtKB-KW"/>
</dbReference>
<feature type="domain" description="DRBM" evidence="17">
    <location>
        <begin position="157"/>
        <end position="225"/>
    </location>
</feature>
<dbReference type="FunFam" id="3.30.160.20:FF:000003">
    <property type="entry name" value="Ribonuclease 3"/>
    <property type="match status" value="1"/>
</dbReference>
<reference evidence="19" key="1">
    <citation type="journal article" date="2021" name="Environ. Microbiol.">
        <title>Genomic characterization of three novel Desulfobacterota classes expand the metabolic and phylogenetic diversity of the phylum.</title>
        <authorList>
            <person name="Murphy C.L."/>
            <person name="Biggerstaff J."/>
            <person name="Eichhorn A."/>
            <person name="Ewing E."/>
            <person name="Shahan R."/>
            <person name="Soriano D."/>
            <person name="Stewart S."/>
            <person name="VanMol K."/>
            <person name="Walker R."/>
            <person name="Walters P."/>
            <person name="Elshahed M.S."/>
            <person name="Youssef N.H."/>
        </authorList>
    </citation>
    <scope>NUCLEOTIDE SEQUENCE</scope>
    <source>
        <strain evidence="19">Zod_Metabat.24</strain>
    </source>
</reference>
<evidence type="ECO:0000259" key="17">
    <source>
        <dbReference type="PROSITE" id="PS50137"/>
    </source>
</evidence>
<evidence type="ECO:0000313" key="19">
    <source>
        <dbReference type="EMBL" id="MBN1573827.1"/>
    </source>
</evidence>
<comment type="caution">
    <text evidence="15">Lacks conserved residue(s) required for the propagation of feature annotation.</text>
</comment>
<protein>
    <recommendedName>
        <fullName evidence="15">Ribonuclease 3</fullName>
        <ecNumber evidence="15">3.1.26.3</ecNumber>
    </recommendedName>
    <alternativeName>
        <fullName evidence="15">Ribonuclease III</fullName>
        <shortName evidence="15">RNase III</shortName>
    </alternativeName>
</protein>
<comment type="similarity">
    <text evidence="3">Belongs to the ribonuclease III family.</text>
</comment>
<keyword evidence="9 15" id="KW-0540">Nuclease</keyword>
<evidence type="ECO:0000256" key="3">
    <source>
        <dbReference type="ARBA" id="ARBA00010183"/>
    </source>
</evidence>
<dbReference type="EC" id="3.1.26.3" evidence="15"/>
<comment type="function">
    <text evidence="15">Digests double-stranded RNA. Involved in the processing of primary rRNA transcript to yield the immediate precursors to the large and small rRNAs (23S and 16S). Processes some mRNAs, and tRNAs when they are encoded in the rRNA operon. Processes pre-crRNA and tracrRNA of type II CRISPR loci if present in the organism.</text>
</comment>